<dbReference type="RefSeq" id="WP_126381583.1">
    <property type="nucleotide sequence ID" value="NZ_AP017379.1"/>
</dbReference>
<dbReference type="EMBL" id="AP017379">
    <property type="protein sequence ID" value="BBD10110.1"/>
    <property type="molecule type" value="Genomic_DNA"/>
</dbReference>
<accession>A0A2Z6B3W2</accession>
<gene>
    <name evidence="1" type="ORF">DFE_A0009</name>
</gene>
<reference evidence="1 2" key="1">
    <citation type="journal article" date="2018" name="Sci. Adv.">
        <title>Multi-heme cytochromes provide a pathway for survival in energy-limited environments.</title>
        <authorList>
            <person name="Deng X."/>
            <person name="Dohmae N."/>
            <person name="Nealson K.H."/>
            <person name="Hashimoto K."/>
            <person name="Okamoto A."/>
        </authorList>
    </citation>
    <scope>NUCLEOTIDE SEQUENCE [LARGE SCALE GENOMIC DNA]</scope>
    <source>
        <strain evidence="1 2">IS5</strain>
        <plasmid evidence="2">pdfe dna</plasmid>
    </source>
</reference>
<geneLocation type="plasmid" evidence="2">
    <name>pdfe dna</name>
</geneLocation>
<protein>
    <submittedName>
        <fullName evidence="1">Uncharacterized protein</fullName>
    </submittedName>
</protein>
<proteinExistence type="predicted"/>
<evidence type="ECO:0000313" key="1">
    <source>
        <dbReference type="EMBL" id="BBD10110.1"/>
    </source>
</evidence>
<name>A0A2Z6B3W2_9BACT</name>
<keyword evidence="1" id="KW-0614">Plasmid</keyword>
<dbReference type="KEGG" id="dfl:DFE_A0009"/>
<dbReference type="Proteomes" id="UP000269883">
    <property type="component" value="Plasmid pDFE"/>
</dbReference>
<sequence length="110" mass="12319">MSTAEYRHTPGPWYQSLSPEPELVQIVARDPQNPSFLVQVATFRHRPDCGEAEGKANALLMVHSSEMLDALDAARRFWTLKRQDPKSDKVAEAEKKMVELGESVLAKVLA</sequence>
<dbReference type="AlphaFoldDB" id="A0A2Z6B3W2"/>
<keyword evidence="2" id="KW-1185">Reference proteome</keyword>
<evidence type="ECO:0000313" key="2">
    <source>
        <dbReference type="Proteomes" id="UP000269883"/>
    </source>
</evidence>
<organism evidence="1 2">
    <name type="scientific">Desulfovibrio ferrophilus</name>
    <dbReference type="NCBI Taxonomy" id="241368"/>
    <lineage>
        <taxon>Bacteria</taxon>
        <taxon>Pseudomonadati</taxon>
        <taxon>Thermodesulfobacteriota</taxon>
        <taxon>Desulfovibrionia</taxon>
        <taxon>Desulfovibrionales</taxon>
        <taxon>Desulfovibrionaceae</taxon>
        <taxon>Desulfovibrio</taxon>
    </lineage>
</organism>